<evidence type="ECO:0000313" key="3">
    <source>
        <dbReference type="Proteomes" id="UP000316882"/>
    </source>
</evidence>
<feature type="transmembrane region" description="Helical" evidence="1">
    <location>
        <begin position="69"/>
        <end position="90"/>
    </location>
</feature>
<feature type="transmembrane region" description="Helical" evidence="1">
    <location>
        <begin position="40"/>
        <end position="57"/>
    </location>
</feature>
<keyword evidence="3" id="KW-1185">Reference proteome</keyword>
<evidence type="ECO:0000256" key="1">
    <source>
        <dbReference type="SAM" id="Phobius"/>
    </source>
</evidence>
<dbReference type="Proteomes" id="UP000316882">
    <property type="component" value="Unassembled WGS sequence"/>
</dbReference>
<protein>
    <submittedName>
        <fullName evidence="2">Uncharacterized protein</fullName>
    </submittedName>
</protein>
<gene>
    <name evidence="2" type="ORF">BPA01_08350</name>
</gene>
<dbReference type="STRING" id="54914.AV540_14960"/>
<feature type="transmembrane region" description="Helical" evidence="1">
    <location>
        <begin position="6"/>
        <end position="28"/>
    </location>
</feature>
<proteinExistence type="predicted"/>
<sequence>MDNLFIWLLLGPFMYSIELGGPIIGLLVTGYLRAVYGFRGWLTFGAAFLGCFLYYMIAVPSDTMLGSLLIIKAAMAIHSALLLTLIMWLFDKLMKRYRKKPTEDGEPLEEEAE</sequence>
<keyword evidence="1" id="KW-1133">Transmembrane helix</keyword>
<keyword evidence="1" id="KW-0812">Transmembrane</keyword>
<reference evidence="2 3" key="1">
    <citation type="submission" date="2019-06" db="EMBL/GenBank/DDBJ databases">
        <title>Whole genome shotgun sequence of Brevibacillus parabrevis NBRC 12334.</title>
        <authorList>
            <person name="Hosoyama A."/>
            <person name="Uohara A."/>
            <person name="Ohji S."/>
            <person name="Ichikawa N."/>
        </authorList>
    </citation>
    <scope>NUCLEOTIDE SEQUENCE [LARGE SCALE GENOMIC DNA]</scope>
    <source>
        <strain evidence="2 3">NBRC 12334</strain>
    </source>
</reference>
<keyword evidence="1" id="KW-0472">Membrane</keyword>
<dbReference type="RefSeq" id="WP_122962553.1">
    <property type="nucleotide sequence ID" value="NZ_BJMH01000003.1"/>
</dbReference>
<accession>A0A4Y3PEX6</accession>
<evidence type="ECO:0000313" key="2">
    <source>
        <dbReference type="EMBL" id="GEB31255.1"/>
    </source>
</evidence>
<dbReference type="AlphaFoldDB" id="A0A4Y3PEX6"/>
<name>A0A4Y3PEX6_BREPA</name>
<dbReference type="EMBL" id="BJMH01000003">
    <property type="protein sequence ID" value="GEB31255.1"/>
    <property type="molecule type" value="Genomic_DNA"/>
</dbReference>
<comment type="caution">
    <text evidence="2">The sequence shown here is derived from an EMBL/GenBank/DDBJ whole genome shotgun (WGS) entry which is preliminary data.</text>
</comment>
<organism evidence="2 3">
    <name type="scientific">Brevibacillus parabrevis</name>
    <dbReference type="NCBI Taxonomy" id="54914"/>
    <lineage>
        <taxon>Bacteria</taxon>
        <taxon>Bacillati</taxon>
        <taxon>Bacillota</taxon>
        <taxon>Bacilli</taxon>
        <taxon>Bacillales</taxon>
        <taxon>Paenibacillaceae</taxon>
        <taxon>Brevibacillus</taxon>
    </lineage>
</organism>